<sequence>MLPVGSRRSRIYDYLLEHDQNVLQVDVDNM</sequence>
<dbReference type="AlphaFoldDB" id="A0A6A3Y2R9"/>
<feature type="non-terminal residue" evidence="1">
    <location>
        <position position="30"/>
    </location>
</feature>
<evidence type="ECO:0000313" key="2">
    <source>
        <dbReference type="Proteomes" id="UP000440367"/>
    </source>
</evidence>
<protein>
    <submittedName>
        <fullName evidence="1">Uncharacterized protein</fullName>
    </submittedName>
</protein>
<evidence type="ECO:0000313" key="1">
    <source>
        <dbReference type="EMBL" id="KAE9209126.1"/>
    </source>
</evidence>
<proteinExistence type="predicted"/>
<dbReference type="Proteomes" id="UP000440367">
    <property type="component" value="Unassembled WGS sequence"/>
</dbReference>
<accession>A0A6A3Y2R9</accession>
<name>A0A6A3Y2R9_9STRA</name>
<organism evidence="1 2">
    <name type="scientific">Phytophthora fragariae</name>
    <dbReference type="NCBI Taxonomy" id="53985"/>
    <lineage>
        <taxon>Eukaryota</taxon>
        <taxon>Sar</taxon>
        <taxon>Stramenopiles</taxon>
        <taxon>Oomycota</taxon>
        <taxon>Peronosporomycetes</taxon>
        <taxon>Peronosporales</taxon>
        <taxon>Peronosporaceae</taxon>
        <taxon>Phytophthora</taxon>
    </lineage>
</organism>
<reference evidence="1 2" key="1">
    <citation type="submission" date="2018-08" db="EMBL/GenBank/DDBJ databases">
        <title>Genomic investigation of the strawberry pathogen Phytophthora fragariae indicates pathogenicity is determined by transcriptional variation in three key races.</title>
        <authorList>
            <person name="Adams T.M."/>
            <person name="Armitage A.D."/>
            <person name="Sobczyk M.K."/>
            <person name="Bates H.J."/>
            <person name="Dunwell J.M."/>
            <person name="Nellist C.F."/>
            <person name="Harrison R.J."/>
        </authorList>
    </citation>
    <scope>NUCLEOTIDE SEQUENCE [LARGE SCALE GENOMIC DNA]</scope>
    <source>
        <strain evidence="1 2">BC-1</strain>
    </source>
</reference>
<dbReference type="EMBL" id="QXGD01001312">
    <property type="protein sequence ID" value="KAE9209126.1"/>
    <property type="molecule type" value="Genomic_DNA"/>
</dbReference>
<comment type="caution">
    <text evidence="1">The sequence shown here is derived from an EMBL/GenBank/DDBJ whole genome shotgun (WGS) entry which is preliminary data.</text>
</comment>
<gene>
    <name evidence="1" type="ORF">PF002_g19198</name>
</gene>